<accession>A0A3M7D2E2</accession>
<reference evidence="6 7" key="1">
    <citation type="journal article" date="2018" name="BMC Genomics">
        <title>Genomic evidence for intraspecific hybridization in a clonal and extremely halotolerant yeast.</title>
        <authorList>
            <person name="Gostincar C."/>
            <person name="Stajich J.E."/>
            <person name="Zupancic J."/>
            <person name="Zalar P."/>
            <person name="Gunde-Cimerman N."/>
        </authorList>
    </citation>
    <scope>NUCLEOTIDE SEQUENCE [LARGE SCALE GENOMIC DNA]</scope>
    <source>
        <strain evidence="5 6">EXF-2682</strain>
        <strain evidence="3 8">EXF-6656</strain>
        <strain evidence="4 7">EXF-6669</strain>
    </source>
</reference>
<dbReference type="AlphaFoldDB" id="A0A3M7D2E2"/>
<proteinExistence type="predicted"/>
<organism evidence="5 6">
    <name type="scientific">Hortaea werneckii</name>
    <name type="common">Black yeast</name>
    <name type="synonym">Cladosporium werneckii</name>
    <dbReference type="NCBI Taxonomy" id="91943"/>
    <lineage>
        <taxon>Eukaryota</taxon>
        <taxon>Fungi</taxon>
        <taxon>Dikarya</taxon>
        <taxon>Ascomycota</taxon>
        <taxon>Pezizomycotina</taxon>
        <taxon>Dothideomycetes</taxon>
        <taxon>Dothideomycetidae</taxon>
        <taxon>Mycosphaerellales</taxon>
        <taxon>Teratosphaeriaceae</taxon>
        <taxon>Hortaea</taxon>
    </lineage>
</organism>
<evidence type="ECO:0000313" key="5">
    <source>
        <dbReference type="EMBL" id="RMY58525.1"/>
    </source>
</evidence>
<dbReference type="OrthoDB" id="5417844at2759"/>
<keyword evidence="1" id="KW-1133">Transmembrane helix</keyword>
<keyword evidence="1" id="KW-0472">Membrane</keyword>
<feature type="transmembrane region" description="Helical" evidence="1">
    <location>
        <begin position="20"/>
        <end position="42"/>
    </location>
</feature>
<evidence type="ECO:0000259" key="2">
    <source>
        <dbReference type="Pfam" id="PF20684"/>
    </source>
</evidence>
<dbReference type="EMBL" id="QWIJ01001185">
    <property type="protein sequence ID" value="RMX76034.1"/>
    <property type="molecule type" value="Genomic_DNA"/>
</dbReference>
<dbReference type="Pfam" id="PF20684">
    <property type="entry name" value="Fung_rhodopsin"/>
    <property type="match status" value="1"/>
</dbReference>
<dbReference type="Proteomes" id="UP000281245">
    <property type="component" value="Unassembled WGS sequence"/>
</dbReference>
<keyword evidence="1" id="KW-0812">Transmembrane</keyword>
<evidence type="ECO:0000313" key="8">
    <source>
        <dbReference type="Proteomes" id="UP000281245"/>
    </source>
</evidence>
<protein>
    <recommendedName>
        <fullName evidence="2">Rhodopsin domain-containing protein</fullName>
    </recommendedName>
</protein>
<feature type="transmembrane region" description="Helical" evidence="1">
    <location>
        <begin position="54"/>
        <end position="77"/>
    </location>
</feature>
<evidence type="ECO:0000313" key="3">
    <source>
        <dbReference type="EMBL" id="RMX76034.1"/>
    </source>
</evidence>
<sequence length="129" mass="14015">MRLAMGFPPALPLDTGRASSIVICCIVFPCLAALTVVARFVARRQKAVKYGWDDYLVVLALLALCGQLTILILGTIYGGVGHHNARLSSENIAFQYKVKTLAVLIRKHVLNSARYSQQSSSPSARLSVL</sequence>
<evidence type="ECO:0000313" key="4">
    <source>
        <dbReference type="EMBL" id="RMY24606.1"/>
    </source>
</evidence>
<dbReference type="VEuPathDB" id="FungiDB:BTJ68_00942"/>
<name>A0A3M7D2E2_HORWE</name>
<evidence type="ECO:0000313" key="7">
    <source>
        <dbReference type="Proteomes" id="UP000271337"/>
    </source>
</evidence>
<dbReference type="EMBL" id="QWIL01000074">
    <property type="protein sequence ID" value="RMY24606.1"/>
    <property type="molecule type" value="Genomic_DNA"/>
</dbReference>
<dbReference type="Proteomes" id="UP000269276">
    <property type="component" value="Unassembled WGS sequence"/>
</dbReference>
<gene>
    <name evidence="5" type="ORF">D0863_12238</name>
    <name evidence="4" type="ORF">D0867_01267</name>
    <name evidence="3" type="ORF">D0869_11090</name>
</gene>
<evidence type="ECO:0000313" key="6">
    <source>
        <dbReference type="Proteomes" id="UP000269276"/>
    </source>
</evidence>
<dbReference type="Proteomes" id="UP000271337">
    <property type="component" value="Unassembled WGS sequence"/>
</dbReference>
<evidence type="ECO:0000256" key="1">
    <source>
        <dbReference type="SAM" id="Phobius"/>
    </source>
</evidence>
<dbReference type="EMBL" id="QWIP01000620">
    <property type="protein sequence ID" value="RMY58525.1"/>
    <property type="molecule type" value="Genomic_DNA"/>
</dbReference>
<dbReference type="InterPro" id="IPR049326">
    <property type="entry name" value="Rhodopsin_dom_fungi"/>
</dbReference>
<comment type="caution">
    <text evidence="5">The sequence shown here is derived from an EMBL/GenBank/DDBJ whole genome shotgun (WGS) entry which is preliminary data.</text>
</comment>
<feature type="domain" description="Rhodopsin" evidence="2">
    <location>
        <begin position="38"/>
        <end position="93"/>
    </location>
</feature>